<dbReference type="SUPFAM" id="SSF55550">
    <property type="entry name" value="SH2 domain"/>
    <property type="match status" value="1"/>
</dbReference>
<evidence type="ECO:0000313" key="2">
    <source>
        <dbReference type="Proteomes" id="UP000694680"/>
    </source>
</evidence>
<reference evidence="1" key="2">
    <citation type="submission" date="2025-08" db="UniProtKB">
        <authorList>
            <consortium name="Ensembl"/>
        </authorList>
    </citation>
    <scope>IDENTIFICATION</scope>
</reference>
<dbReference type="AlphaFoldDB" id="A0A8C5HT04"/>
<keyword evidence="2" id="KW-1185">Reference proteome</keyword>
<protein>
    <recommendedName>
        <fullName evidence="3">SH2 domain-containing protein</fullName>
    </recommendedName>
</protein>
<proteinExistence type="predicted"/>
<sequence>MYVLKSKKLSRGESPQTPLPLIFFFVENTQRGSPRAFSVLDRLLLTHPVWLQLSFSQDSALYILLREPVGTFLVRKCSSSQRKVLCFRVTADRSASCVQECFICEEDSSEYDEDSPECGTVFLSVYSY</sequence>
<name>A0A8C5HT04_GOUWI</name>
<dbReference type="Proteomes" id="UP000694680">
    <property type="component" value="Chromosome 18"/>
</dbReference>
<dbReference type="InterPro" id="IPR036860">
    <property type="entry name" value="SH2_dom_sf"/>
</dbReference>
<gene>
    <name evidence="1" type="primary">rin1b</name>
</gene>
<evidence type="ECO:0000313" key="1">
    <source>
        <dbReference type="Ensembl" id="ENSGWIP00000049709.1"/>
    </source>
</evidence>
<dbReference type="Gene3D" id="3.30.505.10">
    <property type="entry name" value="SH2 domain"/>
    <property type="match status" value="1"/>
</dbReference>
<dbReference type="Ensembl" id="ENSGWIT00000053721.1">
    <property type="protein sequence ID" value="ENSGWIP00000049709.1"/>
    <property type="gene ID" value="ENSGWIG00000024249.1"/>
</dbReference>
<accession>A0A8C5HT04</accession>
<organism evidence="1 2">
    <name type="scientific">Gouania willdenowi</name>
    <name type="common">Blunt-snouted clingfish</name>
    <name type="synonym">Lepadogaster willdenowi</name>
    <dbReference type="NCBI Taxonomy" id="441366"/>
    <lineage>
        <taxon>Eukaryota</taxon>
        <taxon>Metazoa</taxon>
        <taxon>Chordata</taxon>
        <taxon>Craniata</taxon>
        <taxon>Vertebrata</taxon>
        <taxon>Euteleostomi</taxon>
        <taxon>Actinopterygii</taxon>
        <taxon>Neopterygii</taxon>
        <taxon>Teleostei</taxon>
        <taxon>Neoteleostei</taxon>
        <taxon>Acanthomorphata</taxon>
        <taxon>Ovalentaria</taxon>
        <taxon>Blenniimorphae</taxon>
        <taxon>Blenniiformes</taxon>
        <taxon>Gobiesocoidei</taxon>
        <taxon>Gobiesocidae</taxon>
        <taxon>Gobiesocinae</taxon>
        <taxon>Gouania</taxon>
    </lineage>
</organism>
<reference evidence="1" key="3">
    <citation type="submission" date="2025-09" db="UniProtKB">
        <authorList>
            <consortium name="Ensembl"/>
        </authorList>
    </citation>
    <scope>IDENTIFICATION</scope>
</reference>
<evidence type="ECO:0008006" key="3">
    <source>
        <dbReference type="Google" id="ProtNLM"/>
    </source>
</evidence>
<reference evidence="1" key="1">
    <citation type="submission" date="2020-06" db="EMBL/GenBank/DDBJ databases">
        <authorList>
            <consortium name="Wellcome Sanger Institute Data Sharing"/>
        </authorList>
    </citation>
    <scope>NUCLEOTIDE SEQUENCE [LARGE SCALE GENOMIC DNA]</scope>
</reference>